<proteinExistence type="predicted"/>
<evidence type="ECO:0000259" key="2">
    <source>
        <dbReference type="SMART" id="SM00327"/>
    </source>
</evidence>
<dbReference type="Gene3D" id="3.40.50.410">
    <property type="entry name" value="von Willebrand factor, type A domain"/>
    <property type="match status" value="1"/>
</dbReference>
<accession>A0A6J7D636</accession>
<dbReference type="SUPFAM" id="SSF53300">
    <property type="entry name" value="vWA-like"/>
    <property type="match status" value="1"/>
</dbReference>
<feature type="domain" description="VWFA" evidence="2">
    <location>
        <begin position="462"/>
        <end position="644"/>
    </location>
</feature>
<gene>
    <name evidence="3" type="ORF">UFOPK3401_00542</name>
</gene>
<organism evidence="3">
    <name type="scientific">freshwater metagenome</name>
    <dbReference type="NCBI Taxonomy" id="449393"/>
    <lineage>
        <taxon>unclassified sequences</taxon>
        <taxon>metagenomes</taxon>
        <taxon>ecological metagenomes</taxon>
    </lineage>
</organism>
<feature type="region of interest" description="Disordered" evidence="1">
    <location>
        <begin position="273"/>
        <end position="293"/>
    </location>
</feature>
<evidence type="ECO:0000256" key="1">
    <source>
        <dbReference type="SAM" id="MobiDB-lite"/>
    </source>
</evidence>
<dbReference type="AlphaFoldDB" id="A0A6J7D636"/>
<feature type="region of interest" description="Disordered" evidence="1">
    <location>
        <begin position="98"/>
        <end position="120"/>
    </location>
</feature>
<dbReference type="EMBL" id="CAFBLM010000017">
    <property type="protein sequence ID" value="CAB4866297.1"/>
    <property type="molecule type" value="Genomic_DNA"/>
</dbReference>
<sequence>MSVYRYGGYHEGPDPLASPFDVAGVLDEIGDEVLDGSDPRQALRDLLRRGINGRRGLDDLLSKARQRRRDLQNSGNLEGTLNEVRELLDQAVETEKNALFPDPSDNARLKESELSSLPDDTASAVQQLENYNWTSQEAEQTFQQIKDLLKQEVLDAQFKGMKQALQSGDPEAMNKIKDMMSDLNAMLDADARGEHTQEDFDTFMEKHGEFFPENPENLEELVESMARRAAAAQRLMDSLSPEQRAELQDLMQQAFADDLDLQMQMSQLGSSLRDRRPDLFGNSPARMRGDNPMGMGDGTSALEELADLEALEEMLNQDYPGASIDDVDEELVRKALGRAAVDDLDALKAMERELERAGYLNKNNGESELTAKAIRRIGQTALRRVFSSLKSGPRGDHDIHDAGASGELTGSSRAWRFGDEQPLDVVRTVSNAILANRTNAAGDGVRLDVDDFEIRETETRTRAAVCLLVDQSYSNIMNDTWREAKTTALALHCLATTQYPHDAMCTIAFGSIAQVIAPNDIASLDASGYQGTNLQHALMLAGRFLDKHPDADPIVMIITDGEPTAHIERDGTPFFWYPPTQETIALTVAEVDKMTRRGATLSIFRLGDDPRLEQFVQGLAQRNGGQVFASPTGRLGDYVVTNYLARRKGRRRSA</sequence>
<evidence type="ECO:0000313" key="3">
    <source>
        <dbReference type="EMBL" id="CAB4866297.1"/>
    </source>
</evidence>
<dbReference type="CDD" id="cd00198">
    <property type="entry name" value="vWFA"/>
    <property type="match status" value="1"/>
</dbReference>
<dbReference type="SMART" id="SM00327">
    <property type="entry name" value="VWA"/>
    <property type="match status" value="1"/>
</dbReference>
<dbReference type="InterPro" id="IPR002035">
    <property type="entry name" value="VWF_A"/>
</dbReference>
<reference evidence="3" key="1">
    <citation type="submission" date="2020-05" db="EMBL/GenBank/DDBJ databases">
        <authorList>
            <person name="Chiriac C."/>
            <person name="Salcher M."/>
            <person name="Ghai R."/>
            <person name="Kavagutti S V."/>
        </authorList>
    </citation>
    <scope>NUCLEOTIDE SEQUENCE</scope>
</reference>
<dbReference type="InterPro" id="IPR036465">
    <property type="entry name" value="vWFA_dom_sf"/>
</dbReference>
<protein>
    <submittedName>
        <fullName evidence="3">Unannotated protein</fullName>
    </submittedName>
</protein>
<name>A0A6J7D636_9ZZZZ</name>